<evidence type="ECO:0000256" key="2">
    <source>
        <dbReference type="SAM" id="MobiDB-lite"/>
    </source>
</evidence>
<dbReference type="Gene3D" id="4.10.280.10">
    <property type="entry name" value="Helix-loop-helix DNA-binding domain"/>
    <property type="match status" value="1"/>
</dbReference>
<proteinExistence type="predicted"/>
<sequence length="553" mass="60861">MKKKVYEKQLNQLRPDLTSNLKRDTTVKSKKTKSSGRLDTLQGRLKTNVNITSKEGVAGATSGARASSPPRKVGALPRVDVLMKRRTANSETNVSGSSFDPALPSLETTIDAAQQCTTNIETAQSQKVELKREKDNVNQDCTSSISFVANEVTSTGKPTETPSLLSEKSSQASAQGFNQPGPQTTRYRIDLNCSIDNIGSAAGNYSDEKQSLQYDVVSTLPSGVSGSISSTDSGRSATIQEGNHGYIPMSASSESQTFPMATVPQSVASAISVSSSVSATQPVSLVSSPQTLPVKDRYINDDRAHYSAHPGDYATPQHHQTISTPGGHELHTLTPAMFPASRRLDEIGLQTREGHYSMTSVYPSHSSGSWEQENNRFSDYSSSWRQHHQDSVYSNNSVTYTLNRPFVNDNNNSDNIITTSSLQNNIDSSSADSNTENKLYPLHHHPHHNHMAIADEKKNGEAYINGYASDESSCTKIALSGNGRRRRKRVQTPVQRSAANMRERRRMCHLNDAFNYLKEHLPNVKDKKKLSRIQTLKAAIYYIHLLRDSLQLQ</sequence>
<dbReference type="InterPro" id="IPR036638">
    <property type="entry name" value="HLH_DNA-bd_sf"/>
</dbReference>
<name>A0AAV4D1G9_9GAST</name>
<dbReference type="SMART" id="SM00353">
    <property type="entry name" value="HLH"/>
    <property type="match status" value="1"/>
</dbReference>
<organism evidence="4 5">
    <name type="scientific">Plakobranchus ocellatus</name>
    <dbReference type="NCBI Taxonomy" id="259542"/>
    <lineage>
        <taxon>Eukaryota</taxon>
        <taxon>Metazoa</taxon>
        <taxon>Spiralia</taxon>
        <taxon>Lophotrochozoa</taxon>
        <taxon>Mollusca</taxon>
        <taxon>Gastropoda</taxon>
        <taxon>Heterobranchia</taxon>
        <taxon>Euthyneura</taxon>
        <taxon>Panpulmonata</taxon>
        <taxon>Sacoglossa</taxon>
        <taxon>Placobranchoidea</taxon>
        <taxon>Plakobranchidae</taxon>
        <taxon>Plakobranchus</taxon>
    </lineage>
</organism>
<feature type="region of interest" description="Disordered" evidence="2">
    <location>
        <begin position="56"/>
        <end position="75"/>
    </location>
</feature>
<dbReference type="Pfam" id="PF00010">
    <property type="entry name" value="HLH"/>
    <property type="match status" value="1"/>
</dbReference>
<dbReference type="PROSITE" id="PS50888">
    <property type="entry name" value="BHLH"/>
    <property type="match status" value="1"/>
</dbReference>
<dbReference type="InterPro" id="IPR011598">
    <property type="entry name" value="bHLH_dom"/>
</dbReference>
<feature type="region of interest" description="Disordered" evidence="2">
    <location>
        <begin position="152"/>
        <end position="184"/>
    </location>
</feature>
<protein>
    <submittedName>
        <fullName evidence="4">Fer3-like protein</fullName>
    </submittedName>
</protein>
<gene>
    <name evidence="4" type="ORF">PoB_006451400</name>
</gene>
<dbReference type="AlphaFoldDB" id="A0AAV4D1G9"/>
<feature type="domain" description="BHLH" evidence="3">
    <location>
        <begin position="494"/>
        <end position="546"/>
    </location>
</feature>
<evidence type="ECO:0000256" key="1">
    <source>
        <dbReference type="SAM" id="Coils"/>
    </source>
</evidence>
<feature type="compositionally biased region" description="Polar residues" evidence="2">
    <location>
        <begin position="9"/>
        <end position="20"/>
    </location>
</feature>
<dbReference type="SUPFAM" id="SSF47459">
    <property type="entry name" value="HLH, helix-loop-helix DNA-binding domain"/>
    <property type="match status" value="1"/>
</dbReference>
<dbReference type="GO" id="GO:0000977">
    <property type="term" value="F:RNA polymerase II transcription regulatory region sequence-specific DNA binding"/>
    <property type="evidence" value="ECO:0007669"/>
    <property type="project" value="TreeGrafter"/>
</dbReference>
<comment type="caution">
    <text evidence="4">The sequence shown here is derived from an EMBL/GenBank/DDBJ whole genome shotgun (WGS) entry which is preliminary data.</text>
</comment>
<feature type="region of interest" description="Disordered" evidence="2">
    <location>
        <begin position="1"/>
        <end position="38"/>
    </location>
</feature>
<dbReference type="InterPro" id="IPR050283">
    <property type="entry name" value="E-box_TF_Regulators"/>
</dbReference>
<keyword evidence="5" id="KW-1185">Reference proteome</keyword>
<dbReference type="GO" id="GO:0000981">
    <property type="term" value="F:DNA-binding transcription factor activity, RNA polymerase II-specific"/>
    <property type="evidence" value="ECO:0007669"/>
    <property type="project" value="TreeGrafter"/>
</dbReference>
<dbReference type="GO" id="GO:0046983">
    <property type="term" value="F:protein dimerization activity"/>
    <property type="evidence" value="ECO:0007669"/>
    <property type="project" value="InterPro"/>
</dbReference>
<reference evidence="4 5" key="1">
    <citation type="journal article" date="2021" name="Elife">
        <title>Chloroplast acquisition without the gene transfer in kleptoplastic sea slugs, Plakobranchus ocellatus.</title>
        <authorList>
            <person name="Maeda T."/>
            <person name="Takahashi S."/>
            <person name="Yoshida T."/>
            <person name="Shimamura S."/>
            <person name="Takaki Y."/>
            <person name="Nagai Y."/>
            <person name="Toyoda A."/>
            <person name="Suzuki Y."/>
            <person name="Arimoto A."/>
            <person name="Ishii H."/>
            <person name="Satoh N."/>
            <person name="Nishiyama T."/>
            <person name="Hasebe M."/>
            <person name="Maruyama T."/>
            <person name="Minagawa J."/>
            <person name="Obokata J."/>
            <person name="Shigenobu S."/>
        </authorList>
    </citation>
    <scope>NUCLEOTIDE SEQUENCE [LARGE SCALE GENOMIC DNA]</scope>
</reference>
<dbReference type="PANTHER" id="PTHR23349">
    <property type="entry name" value="BASIC HELIX-LOOP-HELIX TRANSCRIPTION FACTOR, TWIST"/>
    <property type="match status" value="1"/>
</dbReference>
<dbReference type="PANTHER" id="PTHR23349:SF111">
    <property type="entry name" value="BHLH DOMAIN-CONTAINING PROTEIN"/>
    <property type="match status" value="1"/>
</dbReference>
<evidence type="ECO:0000313" key="5">
    <source>
        <dbReference type="Proteomes" id="UP000735302"/>
    </source>
</evidence>
<dbReference type="GO" id="GO:0032502">
    <property type="term" value="P:developmental process"/>
    <property type="evidence" value="ECO:0007669"/>
    <property type="project" value="TreeGrafter"/>
</dbReference>
<feature type="coiled-coil region" evidence="1">
    <location>
        <begin position="113"/>
        <end position="140"/>
    </location>
</feature>
<dbReference type="Proteomes" id="UP000735302">
    <property type="component" value="Unassembled WGS sequence"/>
</dbReference>
<accession>A0AAV4D1G9</accession>
<keyword evidence="1" id="KW-0175">Coiled coil</keyword>
<evidence type="ECO:0000259" key="3">
    <source>
        <dbReference type="PROSITE" id="PS50888"/>
    </source>
</evidence>
<evidence type="ECO:0000313" key="4">
    <source>
        <dbReference type="EMBL" id="GFO38009.1"/>
    </source>
</evidence>
<dbReference type="EMBL" id="BLXT01007308">
    <property type="protein sequence ID" value="GFO38009.1"/>
    <property type="molecule type" value="Genomic_DNA"/>
</dbReference>